<sequence length="526" mass="57763">MSSSNDGSVLQEKDLKASTRVQIVDTEEGEIARIDELHGKEGLERNFDVWSVVGIVYSSIATPLTLGTYLSTVIGVGGAPFFFYSYLFTGFFCLLIAYSISEMASVNPHSSAMVYWTYLFAPKKYARFLAYTSGILTCACWIFAATATSFFIADLIIGMAYMQNPGYESKVFHYYLVFLANTVLSAVVNVWGTRFIPIIARVVNYIFNLGLLFILVSLLVRAHPKQTASFAFTEVTNLTGWDSKGVVFFISILPCAGSLTLFDGACHMTDETPNPRKNIPIVISYGYTASFFMGLVAILVYNFCIVNPDNLLDPIGGIPLYQLFVDALRNDGLALTCALIISIGFAVASVGVVTSASRLLMAFADFGSIPYGQKVFGAVDPKLNAPIWAIVFVSVTEAVIGLLYFCSSAALNAVCGSCVSAMYLGYLIPFAALCFKKDRYGKGVKPMFNLGRWGKPMNIICCVWYLFGAAWLCVPSYVPVTANGMNYTVVVLCITLLLTMANWYLYARKNFSIVVFEDMETEESET</sequence>
<evidence type="ECO:0008006" key="9">
    <source>
        <dbReference type="Google" id="ProtNLM"/>
    </source>
</evidence>
<keyword evidence="3 6" id="KW-0812">Transmembrane</keyword>
<keyword evidence="2" id="KW-0813">Transport</keyword>
<reference evidence="7" key="1">
    <citation type="submission" date="2013-12" db="EMBL/GenBank/DDBJ databases">
        <authorList>
            <person name="Genoscope - CEA"/>
        </authorList>
    </citation>
    <scope>NUCLEOTIDE SEQUENCE</scope>
    <source>
        <strain evidence="7">CBS 1993</strain>
    </source>
</reference>
<dbReference type="PANTHER" id="PTHR45649">
    <property type="entry name" value="AMINO-ACID PERMEASE BAT1"/>
    <property type="match status" value="1"/>
</dbReference>
<dbReference type="Pfam" id="PF13520">
    <property type="entry name" value="AA_permease_2"/>
    <property type="match status" value="1"/>
</dbReference>
<keyword evidence="8" id="KW-1185">Reference proteome</keyword>
<feature type="transmembrane region" description="Helical" evidence="6">
    <location>
        <begin position="282"/>
        <end position="303"/>
    </location>
</feature>
<organism evidence="7 8">
    <name type="scientific">Kuraishia capsulata CBS 1993</name>
    <dbReference type="NCBI Taxonomy" id="1382522"/>
    <lineage>
        <taxon>Eukaryota</taxon>
        <taxon>Fungi</taxon>
        <taxon>Dikarya</taxon>
        <taxon>Ascomycota</taxon>
        <taxon>Saccharomycotina</taxon>
        <taxon>Pichiomycetes</taxon>
        <taxon>Pichiales</taxon>
        <taxon>Pichiaceae</taxon>
        <taxon>Kuraishia</taxon>
    </lineage>
</organism>
<proteinExistence type="predicted"/>
<dbReference type="GO" id="GO:0016020">
    <property type="term" value="C:membrane"/>
    <property type="evidence" value="ECO:0007669"/>
    <property type="project" value="UniProtKB-SubCell"/>
</dbReference>
<dbReference type="OrthoDB" id="2417308at2759"/>
<dbReference type="PIRSF" id="PIRSF006060">
    <property type="entry name" value="AA_transporter"/>
    <property type="match status" value="1"/>
</dbReference>
<dbReference type="GeneID" id="34521397"/>
<feature type="transmembrane region" description="Helical" evidence="6">
    <location>
        <begin position="484"/>
        <end position="506"/>
    </location>
</feature>
<dbReference type="Gene3D" id="1.20.1740.10">
    <property type="entry name" value="Amino acid/polyamine transporter I"/>
    <property type="match status" value="1"/>
</dbReference>
<dbReference type="RefSeq" id="XP_022460009.1">
    <property type="nucleotide sequence ID" value="XM_022602469.1"/>
</dbReference>
<feature type="transmembrane region" description="Helical" evidence="6">
    <location>
        <begin position="203"/>
        <end position="223"/>
    </location>
</feature>
<name>W6MS36_9ASCO</name>
<feature type="transmembrane region" description="Helical" evidence="6">
    <location>
        <begin position="456"/>
        <end position="478"/>
    </location>
</feature>
<feature type="transmembrane region" description="Helical" evidence="6">
    <location>
        <begin position="81"/>
        <end position="100"/>
    </location>
</feature>
<dbReference type="GO" id="GO:0022857">
    <property type="term" value="F:transmembrane transporter activity"/>
    <property type="evidence" value="ECO:0007669"/>
    <property type="project" value="InterPro"/>
</dbReference>
<reference evidence="7" key="2">
    <citation type="submission" date="2014-02" db="EMBL/GenBank/DDBJ databases">
        <title>Complete DNA sequence of /Kuraishia capsulata/ illustrates novel genomic features among budding yeasts (/Saccharomycotina/).</title>
        <authorList>
            <person name="Morales L."/>
            <person name="Noel B."/>
            <person name="Porcel B."/>
            <person name="Marcet-Houben M."/>
            <person name="Hullo M-F."/>
            <person name="Sacerdot C."/>
            <person name="Tekaia F."/>
            <person name="Leh-Louis V."/>
            <person name="Despons L."/>
            <person name="Khanna V."/>
            <person name="Aury J-M."/>
            <person name="Barbe V."/>
            <person name="Couloux A."/>
            <person name="Labadie K."/>
            <person name="Pelletier E."/>
            <person name="Souciet J-L."/>
            <person name="Boekhout T."/>
            <person name="Gabaldon T."/>
            <person name="Wincker P."/>
            <person name="Dujon B."/>
        </authorList>
    </citation>
    <scope>NUCLEOTIDE SEQUENCE</scope>
    <source>
        <strain evidence="7">CBS 1993</strain>
    </source>
</reference>
<dbReference type="EMBL" id="HG793128">
    <property type="protein sequence ID" value="CDK28017.1"/>
    <property type="molecule type" value="Genomic_DNA"/>
</dbReference>
<evidence type="ECO:0000256" key="4">
    <source>
        <dbReference type="ARBA" id="ARBA00022989"/>
    </source>
</evidence>
<evidence type="ECO:0000256" key="3">
    <source>
        <dbReference type="ARBA" id="ARBA00022692"/>
    </source>
</evidence>
<feature type="transmembrane region" description="Helical" evidence="6">
    <location>
        <begin position="333"/>
        <end position="364"/>
    </location>
</feature>
<feature type="transmembrane region" description="Helical" evidence="6">
    <location>
        <begin position="128"/>
        <end position="152"/>
    </location>
</feature>
<evidence type="ECO:0000256" key="5">
    <source>
        <dbReference type="ARBA" id="ARBA00023136"/>
    </source>
</evidence>
<feature type="transmembrane region" description="Helical" evidence="6">
    <location>
        <begin position="385"/>
        <end position="405"/>
    </location>
</feature>
<feature type="transmembrane region" description="Helical" evidence="6">
    <location>
        <begin position="172"/>
        <end position="191"/>
    </location>
</feature>
<keyword evidence="4 6" id="KW-1133">Transmembrane helix</keyword>
<feature type="transmembrane region" description="Helical" evidence="6">
    <location>
        <begin position="243"/>
        <end position="262"/>
    </location>
</feature>
<dbReference type="InterPro" id="IPR002293">
    <property type="entry name" value="AA/rel_permease1"/>
</dbReference>
<gene>
    <name evidence="7" type="ORF">KUCA_T00003997001</name>
</gene>
<evidence type="ECO:0000256" key="2">
    <source>
        <dbReference type="ARBA" id="ARBA00022448"/>
    </source>
</evidence>
<comment type="subcellular location">
    <subcellularLocation>
        <location evidence="1">Membrane</location>
        <topology evidence="1">Multi-pass membrane protein</topology>
    </subcellularLocation>
</comment>
<dbReference type="PANTHER" id="PTHR45649:SF16">
    <property type="entry name" value="7-KETO 8-AMINOPELARGONIC ACID TRANSPORTER"/>
    <property type="match status" value="1"/>
</dbReference>
<evidence type="ECO:0000256" key="1">
    <source>
        <dbReference type="ARBA" id="ARBA00004141"/>
    </source>
</evidence>
<evidence type="ECO:0000313" key="8">
    <source>
        <dbReference type="Proteomes" id="UP000019384"/>
    </source>
</evidence>
<evidence type="ECO:0000256" key="6">
    <source>
        <dbReference type="SAM" id="Phobius"/>
    </source>
</evidence>
<dbReference type="AlphaFoldDB" id="W6MS36"/>
<feature type="transmembrane region" description="Helical" evidence="6">
    <location>
        <begin position="49"/>
        <end position="69"/>
    </location>
</feature>
<evidence type="ECO:0000313" key="7">
    <source>
        <dbReference type="EMBL" id="CDK28017.1"/>
    </source>
</evidence>
<dbReference type="HOGENOM" id="CLU_004495_2_3_1"/>
<protein>
    <recommendedName>
        <fullName evidence="9">Amino acid permease/ SLC12A domain-containing protein</fullName>
    </recommendedName>
</protein>
<accession>W6MS36</accession>
<dbReference type="Proteomes" id="UP000019384">
    <property type="component" value="Unassembled WGS sequence"/>
</dbReference>
<keyword evidence="5 6" id="KW-0472">Membrane</keyword>
<feature type="transmembrane region" description="Helical" evidence="6">
    <location>
        <begin position="411"/>
        <end position="435"/>
    </location>
</feature>